<sequence length="267" mass="30238">RAVGQSVSRGRSPRSGVSGRGEMAAPMLLVTCSLIFWVSLYLSFCQFNNQQHYEWNCRLVTLIHGVFIVCFSAYVGFIDGPWPFTHPGSPNTELQTQVLCLSLGYFIFDMCWCIYFQTEGLVMLSHHCLSILGIVMVLALGHSAVEVNAVIFGSELTNPFLQIRWFLRESGHYHSVLGDIVDLLFVLLFSCVRIGIGGRLLYCELTSPVPLPVVKLAGVAMYAVSWLFMLSIVKFAWRKINHKYKTWREWSRCPFHLYANGHVNKAC</sequence>
<feature type="transmembrane region" description="Helical" evidence="7">
    <location>
        <begin position="216"/>
        <end position="237"/>
    </location>
</feature>
<protein>
    <recommendedName>
        <fullName evidence="8">TLC domain-containing protein</fullName>
    </recommendedName>
</protein>
<dbReference type="OrthoDB" id="506011at2759"/>
<evidence type="ECO:0000256" key="7">
    <source>
        <dbReference type="SAM" id="Phobius"/>
    </source>
</evidence>
<proteinExistence type="predicted"/>
<gene>
    <name evidence="9" type="ORF">chiPu_0020359</name>
</gene>
<dbReference type="PANTHER" id="PTHR31898:SF1">
    <property type="entry name" value="TLC DOMAIN-CONTAINING PROTEIN 5"/>
    <property type="match status" value="1"/>
</dbReference>
<keyword evidence="3 7" id="KW-1133">Transmembrane helix</keyword>
<name>A0A401REU2_CHIPU</name>
<evidence type="ECO:0000313" key="9">
    <source>
        <dbReference type="EMBL" id="GCC16645.1"/>
    </source>
</evidence>
<evidence type="ECO:0000256" key="3">
    <source>
        <dbReference type="ARBA" id="ARBA00022989"/>
    </source>
</evidence>
<evidence type="ECO:0000256" key="1">
    <source>
        <dbReference type="ARBA" id="ARBA00004141"/>
    </source>
</evidence>
<dbReference type="GO" id="GO:0016020">
    <property type="term" value="C:membrane"/>
    <property type="evidence" value="ECO:0007669"/>
    <property type="project" value="UniProtKB-SubCell"/>
</dbReference>
<feature type="non-terminal residue" evidence="9">
    <location>
        <position position="1"/>
    </location>
</feature>
<dbReference type="PROSITE" id="PS50922">
    <property type="entry name" value="TLC"/>
    <property type="match status" value="1"/>
</dbReference>
<feature type="transmembrane region" description="Helical" evidence="7">
    <location>
        <begin position="56"/>
        <end position="76"/>
    </location>
</feature>
<dbReference type="Proteomes" id="UP000287033">
    <property type="component" value="Unassembled WGS sequence"/>
</dbReference>
<keyword evidence="4 5" id="KW-0472">Membrane</keyword>
<dbReference type="OMA" id="CEMASPK"/>
<evidence type="ECO:0000256" key="6">
    <source>
        <dbReference type="SAM" id="MobiDB-lite"/>
    </source>
</evidence>
<feature type="region of interest" description="Disordered" evidence="6">
    <location>
        <begin position="1"/>
        <end position="20"/>
    </location>
</feature>
<dbReference type="InterPro" id="IPR006634">
    <property type="entry name" value="TLC-dom"/>
</dbReference>
<dbReference type="EMBL" id="BEZZ01002543">
    <property type="protein sequence ID" value="GCC16645.1"/>
    <property type="molecule type" value="Genomic_DNA"/>
</dbReference>
<feature type="transmembrane region" description="Helical" evidence="7">
    <location>
        <begin position="23"/>
        <end position="44"/>
    </location>
</feature>
<evidence type="ECO:0000256" key="4">
    <source>
        <dbReference type="ARBA" id="ARBA00023136"/>
    </source>
</evidence>
<dbReference type="PANTHER" id="PTHR31898">
    <property type="entry name" value="TRANSMEMBRANE PROTEIN 136"/>
    <property type="match status" value="1"/>
</dbReference>
<accession>A0A401REU2</accession>
<evidence type="ECO:0000256" key="2">
    <source>
        <dbReference type="ARBA" id="ARBA00022692"/>
    </source>
</evidence>
<comment type="subcellular location">
    <subcellularLocation>
        <location evidence="1">Membrane</location>
        <topology evidence="1">Multi-pass membrane protein</topology>
    </subcellularLocation>
</comment>
<comment type="caution">
    <text evidence="9">The sequence shown here is derived from an EMBL/GenBank/DDBJ whole genome shotgun (WGS) entry which is preliminary data.</text>
</comment>
<dbReference type="AlphaFoldDB" id="A0A401REU2"/>
<feature type="transmembrane region" description="Helical" evidence="7">
    <location>
        <begin position="96"/>
        <end position="115"/>
    </location>
</feature>
<feature type="transmembrane region" description="Helical" evidence="7">
    <location>
        <begin position="122"/>
        <end position="141"/>
    </location>
</feature>
<evidence type="ECO:0000256" key="5">
    <source>
        <dbReference type="PROSITE-ProRule" id="PRU00205"/>
    </source>
</evidence>
<feature type="domain" description="TLC" evidence="8">
    <location>
        <begin position="50"/>
        <end position="250"/>
    </location>
</feature>
<dbReference type="SMART" id="SM00724">
    <property type="entry name" value="TLC"/>
    <property type="match status" value="1"/>
</dbReference>
<evidence type="ECO:0000259" key="8">
    <source>
        <dbReference type="PROSITE" id="PS50922"/>
    </source>
</evidence>
<organism evidence="9 10">
    <name type="scientific">Chiloscyllium punctatum</name>
    <name type="common">Brownbanded bambooshark</name>
    <name type="synonym">Hemiscyllium punctatum</name>
    <dbReference type="NCBI Taxonomy" id="137246"/>
    <lineage>
        <taxon>Eukaryota</taxon>
        <taxon>Metazoa</taxon>
        <taxon>Chordata</taxon>
        <taxon>Craniata</taxon>
        <taxon>Vertebrata</taxon>
        <taxon>Chondrichthyes</taxon>
        <taxon>Elasmobranchii</taxon>
        <taxon>Galeomorphii</taxon>
        <taxon>Galeoidea</taxon>
        <taxon>Orectolobiformes</taxon>
        <taxon>Hemiscylliidae</taxon>
        <taxon>Chiloscyllium</taxon>
    </lineage>
</organism>
<keyword evidence="2 5" id="KW-0812">Transmembrane</keyword>
<evidence type="ECO:0000313" key="10">
    <source>
        <dbReference type="Proteomes" id="UP000287033"/>
    </source>
</evidence>
<dbReference type="STRING" id="137246.A0A401REU2"/>
<reference evidence="9 10" key="1">
    <citation type="journal article" date="2018" name="Nat. Ecol. Evol.">
        <title>Shark genomes provide insights into elasmobranch evolution and the origin of vertebrates.</title>
        <authorList>
            <person name="Hara Y"/>
            <person name="Yamaguchi K"/>
            <person name="Onimaru K"/>
            <person name="Kadota M"/>
            <person name="Koyanagi M"/>
            <person name="Keeley SD"/>
            <person name="Tatsumi K"/>
            <person name="Tanaka K"/>
            <person name="Motone F"/>
            <person name="Kageyama Y"/>
            <person name="Nozu R"/>
            <person name="Adachi N"/>
            <person name="Nishimura O"/>
            <person name="Nakagawa R"/>
            <person name="Tanegashima C"/>
            <person name="Kiyatake I"/>
            <person name="Matsumoto R"/>
            <person name="Murakumo K"/>
            <person name="Nishida K"/>
            <person name="Terakita A"/>
            <person name="Kuratani S"/>
            <person name="Sato K"/>
            <person name="Hyodo S Kuraku.S."/>
        </authorList>
    </citation>
    <scope>NUCLEOTIDE SEQUENCE [LARGE SCALE GENOMIC DNA]</scope>
</reference>
<dbReference type="InterPro" id="IPR042512">
    <property type="entry name" value="TLCD5"/>
</dbReference>
<keyword evidence="10" id="KW-1185">Reference proteome</keyword>